<feature type="non-terminal residue" evidence="1">
    <location>
        <position position="38"/>
    </location>
</feature>
<organism evidence="1 2">
    <name type="scientific">Vibrio harveyi</name>
    <name type="common">Beneckea harveyi</name>
    <dbReference type="NCBI Taxonomy" id="669"/>
    <lineage>
        <taxon>Bacteria</taxon>
        <taxon>Pseudomonadati</taxon>
        <taxon>Pseudomonadota</taxon>
        <taxon>Gammaproteobacteria</taxon>
        <taxon>Vibrionales</taxon>
        <taxon>Vibrionaceae</taxon>
        <taxon>Vibrio</taxon>
    </lineage>
</organism>
<accession>A0A454D3S9</accession>
<evidence type="ECO:0000313" key="1">
    <source>
        <dbReference type="EMBL" id="EKM33256.1"/>
    </source>
</evidence>
<dbReference type="AlphaFoldDB" id="A0A454D3S9"/>
<name>A0A454D3S9_VIBHA</name>
<dbReference type="EMBL" id="AJSR01000375">
    <property type="protein sequence ID" value="EKM33256.1"/>
    <property type="molecule type" value="Genomic_DNA"/>
</dbReference>
<gene>
    <name evidence="1" type="ORF">VCHENC02_1267</name>
</gene>
<comment type="caution">
    <text evidence="1">The sequence shown here is derived from an EMBL/GenBank/DDBJ whole genome shotgun (WGS) entry which is preliminary data.</text>
</comment>
<reference evidence="1 2" key="1">
    <citation type="submission" date="2012-10" db="EMBL/GenBank/DDBJ databases">
        <title>Genome sequence of Vibrio Cholerae HENC-02.</title>
        <authorList>
            <person name="Eppinger M."/>
            <person name="Hasan N.A."/>
            <person name="Sengamalay N."/>
            <person name="Hine E."/>
            <person name="Su Q."/>
            <person name="Daugherty S.C."/>
            <person name="Young S."/>
            <person name="Sadzewicz L."/>
            <person name="Tallon L."/>
            <person name="Cebula T.A."/>
            <person name="Ravel J."/>
            <person name="Colwell R.R."/>
        </authorList>
    </citation>
    <scope>NUCLEOTIDE SEQUENCE [LARGE SCALE GENOMIC DNA]</scope>
    <source>
        <strain evidence="1 2">HENC-02</strain>
    </source>
</reference>
<protein>
    <submittedName>
        <fullName evidence="1">Helix-turn-helix domain protein</fullName>
    </submittedName>
</protein>
<evidence type="ECO:0000313" key="2">
    <source>
        <dbReference type="Proteomes" id="UP000008367"/>
    </source>
</evidence>
<sequence>MLRELTLDLRPFLLSLPSPENETFLDDIIYERYYSQKA</sequence>
<dbReference type="Proteomes" id="UP000008367">
    <property type="component" value="Unassembled WGS sequence"/>
</dbReference>
<proteinExistence type="predicted"/>